<accession>A0A7S2CBK1</accession>
<dbReference type="GO" id="GO:0006310">
    <property type="term" value="P:DNA recombination"/>
    <property type="evidence" value="ECO:0007669"/>
    <property type="project" value="UniProtKB-KW"/>
</dbReference>
<dbReference type="Gene3D" id="2.40.50.140">
    <property type="entry name" value="Nucleic acid-binding proteins"/>
    <property type="match status" value="1"/>
</dbReference>
<dbReference type="GO" id="GO:0032807">
    <property type="term" value="C:DNA ligase IV complex"/>
    <property type="evidence" value="ECO:0007669"/>
    <property type="project" value="TreeGrafter"/>
</dbReference>
<dbReference type="InterPro" id="IPR001357">
    <property type="entry name" value="BRCT_dom"/>
</dbReference>
<evidence type="ECO:0000313" key="3">
    <source>
        <dbReference type="EMBL" id="CAD9420508.1"/>
    </source>
</evidence>
<protein>
    <recommendedName>
        <fullName evidence="2">BRCT domain-containing protein</fullName>
    </recommendedName>
</protein>
<dbReference type="GO" id="GO:0006297">
    <property type="term" value="P:nucleotide-excision repair, DNA gap filling"/>
    <property type="evidence" value="ECO:0007669"/>
    <property type="project" value="TreeGrafter"/>
</dbReference>
<dbReference type="InterPro" id="IPR029710">
    <property type="entry name" value="LIG4"/>
</dbReference>
<dbReference type="GO" id="GO:0003677">
    <property type="term" value="F:DNA binding"/>
    <property type="evidence" value="ECO:0007669"/>
    <property type="project" value="InterPro"/>
</dbReference>
<evidence type="ECO:0000256" key="1">
    <source>
        <dbReference type="ARBA" id="ARBA00023172"/>
    </source>
</evidence>
<reference evidence="3" key="1">
    <citation type="submission" date="2021-01" db="EMBL/GenBank/DDBJ databases">
        <authorList>
            <person name="Corre E."/>
            <person name="Pelletier E."/>
            <person name="Niang G."/>
            <person name="Scheremetjew M."/>
            <person name="Finn R."/>
            <person name="Kale V."/>
            <person name="Holt S."/>
            <person name="Cochrane G."/>
            <person name="Meng A."/>
            <person name="Brown T."/>
            <person name="Cohen L."/>
        </authorList>
    </citation>
    <scope>NUCLEOTIDE SEQUENCE</scope>
    <source>
        <strain evidence="3">UTEX LB 985</strain>
    </source>
</reference>
<gene>
    <name evidence="3" type="ORF">CBRE1094_LOCUS7523</name>
</gene>
<dbReference type="AlphaFoldDB" id="A0A7S2CBK1"/>
<dbReference type="PROSITE" id="PS50172">
    <property type="entry name" value="BRCT"/>
    <property type="match status" value="2"/>
</dbReference>
<dbReference type="EMBL" id="HBGU01013947">
    <property type="protein sequence ID" value="CAD9420508.1"/>
    <property type="molecule type" value="Transcribed_RNA"/>
</dbReference>
<dbReference type="PANTHER" id="PTHR45997:SF1">
    <property type="entry name" value="DNA LIGASE 4"/>
    <property type="match status" value="1"/>
</dbReference>
<feature type="domain" description="BRCT" evidence="2">
    <location>
        <begin position="371"/>
        <end position="469"/>
    </location>
</feature>
<sequence>MVAAAYEMIQGDAFKPAGMTLRFPRCGGFRTDKSWYEAACFEEVEQMFKDGKAKIASSKRSAAEVAQGGDDLKYGGEAGRRNKKPKALSTQRQVKVLPHLRVDLAAIKTATAKIGDALQGLVVLIKGSGGRPGTPTDIESLRKIVIAHGGEISASQTDEVNLIVDADEVSGESIRASVEKAKSEQLTTHNIVRASWLLACNEAVERLPFEPRYMLYTTPDTRESIADKMDRWGDRFTEEATAESLQSAMELVGKEVDDMRRLAARSNDGCVTSLACTTTFTSAIVPASAGGPGTSGVWPVARHSQPTTAMTSRTSNLDSKMVLSAEGAMKKRSAAERQTAQALALNEQLVLKYLNKLPDDDVSMLTSSPDTMLIHGVVAYSPRATVRLRLRLAGASVVDSPTPNTTHAVLPASSVTDGTCADLRHTLTRLRWEAAPSAGPGVNAHLVSEAWLDECQAQGRRADETRFALCEARRA</sequence>
<keyword evidence="1" id="KW-0233">DNA recombination</keyword>
<evidence type="ECO:0000259" key="2">
    <source>
        <dbReference type="PROSITE" id="PS50172"/>
    </source>
</evidence>
<dbReference type="Gene3D" id="3.40.50.10190">
    <property type="entry name" value="BRCT domain"/>
    <property type="match status" value="2"/>
</dbReference>
<organism evidence="3">
    <name type="scientific">Haptolina brevifila</name>
    <dbReference type="NCBI Taxonomy" id="156173"/>
    <lineage>
        <taxon>Eukaryota</taxon>
        <taxon>Haptista</taxon>
        <taxon>Haptophyta</taxon>
        <taxon>Prymnesiophyceae</taxon>
        <taxon>Prymnesiales</taxon>
        <taxon>Prymnesiaceae</taxon>
        <taxon>Haptolina</taxon>
    </lineage>
</organism>
<name>A0A7S2CBK1_9EUKA</name>
<dbReference type="SUPFAM" id="SSF50249">
    <property type="entry name" value="Nucleic acid-binding proteins"/>
    <property type="match status" value="1"/>
</dbReference>
<dbReference type="GO" id="GO:0003910">
    <property type="term" value="F:DNA ligase (ATP) activity"/>
    <property type="evidence" value="ECO:0007669"/>
    <property type="project" value="InterPro"/>
</dbReference>
<dbReference type="SUPFAM" id="SSF52113">
    <property type="entry name" value="BRCT domain"/>
    <property type="match status" value="2"/>
</dbReference>
<dbReference type="GO" id="GO:0005524">
    <property type="term" value="F:ATP binding"/>
    <property type="evidence" value="ECO:0007669"/>
    <property type="project" value="InterPro"/>
</dbReference>
<feature type="domain" description="BRCT" evidence="2">
    <location>
        <begin position="113"/>
        <end position="214"/>
    </location>
</feature>
<dbReference type="GO" id="GO:0006303">
    <property type="term" value="P:double-strand break repair via nonhomologous end joining"/>
    <property type="evidence" value="ECO:0007669"/>
    <property type="project" value="TreeGrafter"/>
</dbReference>
<dbReference type="InterPro" id="IPR012340">
    <property type="entry name" value="NA-bd_OB-fold"/>
</dbReference>
<dbReference type="PANTHER" id="PTHR45997">
    <property type="entry name" value="DNA LIGASE 4"/>
    <property type="match status" value="1"/>
</dbReference>
<dbReference type="InterPro" id="IPR036420">
    <property type="entry name" value="BRCT_dom_sf"/>
</dbReference>
<proteinExistence type="predicted"/>